<gene>
    <name evidence="6" type="ORF">AFUS01_LOCUS36195</name>
</gene>
<keyword evidence="7" id="KW-1185">Reference proteome</keyword>
<sequence>MDFQSAMETFAEAWVAANTGKIGLNVSTAVPTLPDTRLESPLQQQLQVQERAELLGSWRLSCSCEDLQKNTYLLNPRNPWDFPRKHVKGAQGNSKAVGADGGSLPSDYPKIPSGMDLSSSAGSTTSPPAKRLKGIPTRKLSPSHNNNNSPDFHSSAGSTSATTATTTPLISNSQNIPNTLGKSMPIHCIIEVSNSSGGVGSGSRKDSISLESALSTASNNNLDIINQDCSSTGKVVEVDDFVIIPAGTPFQDVVTTVLTLLGYPKDIIRQAEGTISLRNWKPLRLDQVCDSPSKTVGDILNDLTNHATLRVLVTRAKGGSTEDLKEKLLRLLLAHSSTLLMGAGCPLDEMTMSQLVKGQWPQNLAEDVKRRFDQWYQSLHPGATLGLLESLQHSHMQQQHAGNSHHLPTAIMPANAASIHLPSHHHNHLVNGSGGHHHQQQSLHHHHDLQSNKSSSFIDDDHNHPVFHGLAAQKTRMRTSFDPEMELPKLQQWFAENPHPSRHQIQQYVRELNMLECRKDRKPLDVNNVIYWFKNARAAQKRNELRYNGLPHHQTYAHHPQPLGPSSHSHLLHSSHGLLDCRDRAGSQPPHPSMEASNGESCNDHSGASSCRDSDDQDPEISKENMDDHRDMKDSDGMLRNIKEERDEDFINVDVDGGGPGLPRSPRETKDTTNNNEEPKDLSSKSPEDQGEDTSDEKADFPDNKDGNDTKRIEKIEVTLEENVDSNAGVDMGENSNNSISSSASPRSSPGISPSHNYDFNGPPSMVNRYHPFFEHPSFIAYRHFNSFNFGPNFPGSNSSEGSAYEAALNAARKSLLPVGKPSGSLDMFPEFPQGLNPQMVPNGRGSSSAGNLSGGVASSCDPLSRLRAEELFPSRPASSADIINSIINSNRGEFSPLNLGSHHHNSPNSLGIDERRKRNRTFIDPVTEVVLLENWFKIQTHPSHNLILKYTEELNRMPYRQKFPKLEPKNVQFWFKNRRAKCKRLKMNM</sequence>
<feature type="DNA-binding region" description="Homeobox" evidence="1">
    <location>
        <begin position="475"/>
        <end position="544"/>
    </location>
</feature>
<dbReference type="Proteomes" id="UP000708208">
    <property type="component" value="Unassembled WGS sequence"/>
</dbReference>
<dbReference type="InterPro" id="IPR032392">
    <property type="entry name" value="ULD"/>
</dbReference>
<feature type="region of interest" description="Disordered" evidence="3">
    <location>
        <begin position="84"/>
        <end position="175"/>
    </location>
</feature>
<dbReference type="InterPro" id="IPR001356">
    <property type="entry name" value="HD"/>
</dbReference>
<dbReference type="InterPro" id="IPR039673">
    <property type="entry name" value="SATB1/SATB2"/>
</dbReference>
<dbReference type="PROSITE" id="PS51982">
    <property type="entry name" value="CMP"/>
    <property type="match status" value="1"/>
</dbReference>
<reference evidence="6" key="1">
    <citation type="submission" date="2021-06" db="EMBL/GenBank/DDBJ databases">
        <authorList>
            <person name="Hodson N. C."/>
            <person name="Mongue J. A."/>
            <person name="Jaron S. K."/>
        </authorList>
    </citation>
    <scope>NUCLEOTIDE SEQUENCE</scope>
</reference>
<dbReference type="PROSITE" id="PS50071">
    <property type="entry name" value="HOMEOBOX_2"/>
    <property type="match status" value="2"/>
</dbReference>
<accession>A0A8J2KZC8</accession>
<protein>
    <submittedName>
        <fullName evidence="6">Uncharacterized protein</fullName>
    </submittedName>
</protein>
<feature type="compositionally biased region" description="Polar residues" evidence="3">
    <location>
        <begin position="595"/>
        <end position="611"/>
    </location>
</feature>
<feature type="domain" description="CMP" evidence="5">
    <location>
        <begin position="181"/>
        <end position="315"/>
    </location>
</feature>
<evidence type="ECO:0000256" key="1">
    <source>
        <dbReference type="PROSITE-ProRule" id="PRU00108"/>
    </source>
</evidence>
<dbReference type="PANTHER" id="PTHR15116:SF16">
    <property type="entry name" value="DEFECTIVE PROVENTRICULUS, ISOFORM A"/>
    <property type="match status" value="1"/>
</dbReference>
<feature type="domain" description="Homeobox" evidence="4">
    <location>
        <begin position="473"/>
        <end position="543"/>
    </location>
</feature>
<feature type="region of interest" description="Disordered" evidence="3">
    <location>
        <begin position="424"/>
        <end position="460"/>
    </location>
</feature>
<dbReference type="GO" id="GO:0000981">
    <property type="term" value="F:DNA-binding transcription factor activity, RNA polymerase II-specific"/>
    <property type="evidence" value="ECO:0007669"/>
    <property type="project" value="TreeGrafter"/>
</dbReference>
<evidence type="ECO:0000256" key="2">
    <source>
        <dbReference type="RuleBase" id="RU000682"/>
    </source>
</evidence>
<dbReference type="EMBL" id="CAJVCH010538758">
    <property type="protein sequence ID" value="CAG7826127.1"/>
    <property type="molecule type" value="Genomic_DNA"/>
</dbReference>
<evidence type="ECO:0000313" key="7">
    <source>
        <dbReference type="Proteomes" id="UP000708208"/>
    </source>
</evidence>
<evidence type="ECO:0000313" key="6">
    <source>
        <dbReference type="EMBL" id="CAG7826127.1"/>
    </source>
</evidence>
<keyword evidence="1 2" id="KW-0371">Homeobox</keyword>
<keyword evidence="1 2" id="KW-0238">DNA-binding</keyword>
<evidence type="ECO:0000259" key="5">
    <source>
        <dbReference type="PROSITE" id="PS51982"/>
    </source>
</evidence>
<dbReference type="PANTHER" id="PTHR15116">
    <property type="entry name" value="DNA-BINDING PROTEIN SATB FAMILY MEMBER"/>
    <property type="match status" value="1"/>
</dbReference>
<dbReference type="FunFam" id="1.10.10.60:FF:000169">
    <property type="entry name" value="DNA-binding protein SATB1"/>
    <property type="match status" value="2"/>
</dbReference>
<evidence type="ECO:0000256" key="3">
    <source>
        <dbReference type="SAM" id="MobiDB-lite"/>
    </source>
</evidence>
<dbReference type="GO" id="GO:0005634">
    <property type="term" value="C:nucleus"/>
    <property type="evidence" value="ECO:0007669"/>
    <property type="project" value="UniProtKB-SubCell"/>
</dbReference>
<name>A0A8J2KZC8_9HEXA</name>
<comment type="caution">
    <text evidence="6">The sequence shown here is derived from an EMBL/GenBank/DDBJ whole genome shotgun (WGS) entry which is preliminary data.</text>
</comment>
<feature type="compositionally biased region" description="Basic and acidic residues" evidence="3">
    <location>
        <begin position="696"/>
        <end position="718"/>
    </location>
</feature>
<feature type="compositionally biased region" description="Basic and acidic residues" evidence="3">
    <location>
        <begin position="620"/>
        <end position="645"/>
    </location>
</feature>
<feature type="compositionally biased region" description="Polar residues" evidence="3">
    <location>
        <begin position="140"/>
        <end position="152"/>
    </location>
</feature>
<dbReference type="OrthoDB" id="10052721at2759"/>
<dbReference type="Pfam" id="PF00046">
    <property type="entry name" value="Homeodomain"/>
    <property type="match status" value="2"/>
</dbReference>
<keyword evidence="1 2" id="KW-0539">Nucleus</keyword>
<organism evidence="6 7">
    <name type="scientific">Allacma fusca</name>
    <dbReference type="NCBI Taxonomy" id="39272"/>
    <lineage>
        <taxon>Eukaryota</taxon>
        <taxon>Metazoa</taxon>
        <taxon>Ecdysozoa</taxon>
        <taxon>Arthropoda</taxon>
        <taxon>Hexapoda</taxon>
        <taxon>Collembola</taxon>
        <taxon>Symphypleona</taxon>
        <taxon>Sminthuridae</taxon>
        <taxon>Allacma</taxon>
    </lineage>
</organism>
<proteinExistence type="predicted"/>
<feature type="DNA-binding region" description="Homeobox" evidence="1">
    <location>
        <begin position="918"/>
        <end position="987"/>
    </location>
</feature>
<feature type="compositionally biased region" description="Basic residues" evidence="3">
    <location>
        <begin position="435"/>
        <end position="447"/>
    </location>
</feature>
<feature type="compositionally biased region" description="Low complexity" evidence="3">
    <location>
        <begin position="118"/>
        <end position="129"/>
    </location>
</feature>
<feature type="compositionally biased region" description="Low complexity" evidence="3">
    <location>
        <begin position="154"/>
        <end position="167"/>
    </location>
</feature>
<dbReference type="Pfam" id="PF16534">
    <property type="entry name" value="ULD"/>
    <property type="match status" value="1"/>
</dbReference>
<dbReference type="GO" id="GO:0000978">
    <property type="term" value="F:RNA polymerase II cis-regulatory region sequence-specific DNA binding"/>
    <property type="evidence" value="ECO:0007669"/>
    <property type="project" value="TreeGrafter"/>
</dbReference>
<dbReference type="CDD" id="cd00086">
    <property type="entry name" value="homeodomain"/>
    <property type="match status" value="2"/>
</dbReference>
<feature type="domain" description="Homeobox" evidence="4">
    <location>
        <begin position="916"/>
        <end position="986"/>
    </location>
</feature>
<dbReference type="GO" id="GO:0006338">
    <property type="term" value="P:chromatin remodeling"/>
    <property type="evidence" value="ECO:0007669"/>
    <property type="project" value="InterPro"/>
</dbReference>
<feature type="compositionally biased region" description="Low complexity" evidence="3">
    <location>
        <begin position="558"/>
        <end position="578"/>
    </location>
</feature>
<evidence type="ECO:0000259" key="4">
    <source>
        <dbReference type="PROSITE" id="PS50071"/>
    </source>
</evidence>
<feature type="compositionally biased region" description="Basic and acidic residues" evidence="3">
    <location>
        <begin position="665"/>
        <end position="688"/>
    </location>
</feature>
<feature type="region of interest" description="Disordered" evidence="3">
    <location>
        <begin position="552"/>
        <end position="757"/>
    </location>
</feature>
<comment type="subcellular location">
    <subcellularLocation>
        <location evidence="1 2">Nucleus</location>
    </subcellularLocation>
</comment>
<dbReference type="AlphaFoldDB" id="A0A8J2KZC8"/>
<feature type="compositionally biased region" description="Low complexity" evidence="3">
    <location>
        <begin position="735"/>
        <end position="755"/>
    </location>
</feature>
<dbReference type="SMART" id="SM00389">
    <property type="entry name" value="HOX"/>
    <property type="match status" value="2"/>
</dbReference>